<evidence type="ECO:0000313" key="2">
    <source>
        <dbReference type="EMBL" id="KAA6367878.1"/>
    </source>
</evidence>
<evidence type="ECO:0000313" key="3">
    <source>
        <dbReference type="EMBL" id="KAA6372629.1"/>
    </source>
</evidence>
<dbReference type="PROSITE" id="PS50042">
    <property type="entry name" value="CNMP_BINDING_3"/>
    <property type="match status" value="1"/>
</dbReference>
<dbReference type="InterPro" id="IPR014710">
    <property type="entry name" value="RmlC-like_jellyroll"/>
</dbReference>
<evidence type="ECO:0000259" key="1">
    <source>
        <dbReference type="PROSITE" id="PS50042"/>
    </source>
</evidence>
<feature type="domain" description="Cyclic nucleotide-binding" evidence="1">
    <location>
        <begin position="31"/>
        <end position="80"/>
    </location>
</feature>
<dbReference type="AlphaFoldDB" id="A0A5J4UQ66"/>
<accession>A0A5J4UQ66</accession>
<name>A0A5J4UQ66_9EUKA</name>
<dbReference type="CDD" id="cd00038">
    <property type="entry name" value="CAP_ED"/>
    <property type="match status" value="1"/>
</dbReference>
<dbReference type="Proteomes" id="UP000324800">
    <property type="component" value="Unassembled WGS sequence"/>
</dbReference>
<dbReference type="InterPro" id="IPR000595">
    <property type="entry name" value="cNMP-bd_dom"/>
</dbReference>
<organism evidence="3 4">
    <name type="scientific">Streblomastix strix</name>
    <dbReference type="NCBI Taxonomy" id="222440"/>
    <lineage>
        <taxon>Eukaryota</taxon>
        <taxon>Metamonada</taxon>
        <taxon>Preaxostyla</taxon>
        <taxon>Oxymonadida</taxon>
        <taxon>Streblomastigidae</taxon>
        <taxon>Streblomastix</taxon>
    </lineage>
</organism>
<reference evidence="3 4" key="1">
    <citation type="submission" date="2019-03" db="EMBL/GenBank/DDBJ databases">
        <title>Single cell metagenomics reveals metabolic interactions within the superorganism composed of flagellate Streblomastix strix and complex community of Bacteroidetes bacteria on its surface.</title>
        <authorList>
            <person name="Treitli S.C."/>
            <person name="Kolisko M."/>
            <person name="Husnik F."/>
            <person name="Keeling P."/>
            <person name="Hampl V."/>
        </authorList>
    </citation>
    <scope>NUCLEOTIDE SEQUENCE [LARGE SCALE GENOMIC DNA]</scope>
    <source>
        <strain evidence="3">ST1C</strain>
    </source>
</reference>
<protein>
    <recommendedName>
        <fullName evidence="1">Cyclic nucleotide-binding domain-containing protein</fullName>
    </recommendedName>
</protein>
<comment type="caution">
    <text evidence="3">The sequence shown here is derived from an EMBL/GenBank/DDBJ whole genome shotgun (WGS) entry which is preliminary data.</text>
</comment>
<dbReference type="InterPro" id="IPR018490">
    <property type="entry name" value="cNMP-bd_dom_sf"/>
</dbReference>
<dbReference type="EMBL" id="SNRW01017884">
    <property type="protein sequence ID" value="KAA6367878.1"/>
    <property type="molecule type" value="Genomic_DNA"/>
</dbReference>
<feature type="non-terminal residue" evidence="3">
    <location>
        <position position="80"/>
    </location>
</feature>
<gene>
    <name evidence="3" type="ORF">EZS28_031844</name>
    <name evidence="2" type="ORF">EZS28_036596</name>
</gene>
<dbReference type="SUPFAM" id="SSF51206">
    <property type="entry name" value="cAMP-binding domain-like"/>
    <property type="match status" value="1"/>
</dbReference>
<dbReference type="EMBL" id="SNRW01013434">
    <property type="protein sequence ID" value="KAA6372629.1"/>
    <property type="molecule type" value="Genomic_DNA"/>
</dbReference>
<proteinExistence type="predicted"/>
<evidence type="ECO:0000313" key="4">
    <source>
        <dbReference type="Proteomes" id="UP000324800"/>
    </source>
</evidence>
<sequence length="80" mass="8931">MRLINILKLPKGTRSAADCGIIFEFLRNTSPVANLDDDDVLQLCQCATHVNVRDESDIFQQDDTSDAFYIIIDGSILVTK</sequence>
<dbReference type="Gene3D" id="2.60.120.10">
    <property type="entry name" value="Jelly Rolls"/>
    <property type="match status" value="1"/>
</dbReference>